<reference evidence="2 3" key="1">
    <citation type="submission" date="2018-07" db="EMBL/GenBank/DDBJ databases">
        <title>Complete genome sequencing of Ornithinimicrobium sp. AMA3305.</title>
        <authorList>
            <person name="Bae J.-W."/>
        </authorList>
    </citation>
    <scope>NUCLEOTIDE SEQUENCE [LARGE SCALE GENOMIC DNA]</scope>
    <source>
        <strain evidence="2 3">AMA3305</strain>
    </source>
</reference>
<dbReference type="InterPro" id="IPR029069">
    <property type="entry name" value="HotDog_dom_sf"/>
</dbReference>
<dbReference type="CDD" id="cd00586">
    <property type="entry name" value="4HBT"/>
    <property type="match status" value="1"/>
</dbReference>
<feature type="region of interest" description="Disordered" evidence="1">
    <location>
        <begin position="107"/>
        <end position="127"/>
    </location>
</feature>
<name>A0A345NNK1_9MICO</name>
<evidence type="ECO:0000256" key="1">
    <source>
        <dbReference type="SAM" id="MobiDB-lite"/>
    </source>
</evidence>
<evidence type="ECO:0000313" key="2">
    <source>
        <dbReference type="EMBL" id="AXH96609.1"/>
    </source>
</evidence>
<protein>
    <submittedName>
        <fullName evidence="2">Acyl-CoA thioesterase</fullName>
    </submittedName>
</protein>
<organism evidence="2 3">
    <name type="scientific">Ornithinimicrobium avium</name>
    <dbReference type="NCBI Taxonomy" id="2283195"/>
    <lineage>
        <taxon>Bacteria</taxon>
        <taxon>Bacillati</taxon>
        <taxon>Actinomycetota</taxon>
        <taxon>Actinomycetes</taxon>
        <taxon>Micrococcales</taxon>
        <taxon>Ornithinimicrobiaceae</taxon>
        <taxon>Ornithinimicrobium</taxon>
    </lineage>
</organism>
<sequence>MRRATVTRVVDWCDTDAAGHYHHSSVIRWVEAAENELHTAMGLPELYGAVPRVRYEVDYLDRLWFRDEVLTSLWVENVGTSSLVYAFEVEGPRGPAARGRMVCVNVGSRSGQEPGEGGPPPATPWPDRVRELLAGAA</sequence>
<dbReference type="SUPFAM" id="SSF54637">
    <property type="entry name" value="Thioesterase/thiol ester dehydrase-isomerase"/>
    <property type="match status" value="1"/>
</dbReference>
<accession>A0A345NNK1</accession>
<keyword evidence="3" id="KW-1185">Reference proteome</keyword>
<dbReference type="Pfam" id="PF13279">
    <property type="entry name" value="4HBT_2"/>
    <property type="match status" value="1"/>
</dbReference>
<dbReference type="Gene3D" id="3.10.129.10">
    <property type="entry name" value="Hotdog Thioesterase"/>
    <property type="match status" value="1"/>
</dbReference>
<dbReference type="KEGG" id="orn:DV701_11180"/>
<gene>
    <name evidence="2" type="ORF">DV701_11180</name>
</gene>
<dbReference type="Proteomes" id="UP000253790">
    <property type="component" value="Chromosome"/>
</dbReference>
<evidence type="ECO:0000313" key="3">
    <source>
        <dbReference type="Proteomes" id="UP000253790"/>
    </source>
</evidence>
<dbReference type="EMBL" id="CP031229">
    <property type="protein sequence ID" value="AXH96609.1"/>
    <property type="molecule type" value="Genomic_DNA"/>
</dbReference>
<dbReference type="OrthoDB" id="3467114at2"/>
<proteinExistence type="predicted"/>
<dbReference type="AlphaFoldDB" id="A0A345NNK1"/>